<accession>A0AAD6Z759</accession>
<keyword evidence="2" id="KW-1185">Reference proteome</keyword>
<reference evidence="1" key="1">
    <citation type="submission" date="2023-03" db="EMBL/GenBank/DDBJ databases">
        <title>Massive genome expansion in bonnet fungi (Mycena s.s.) driven by repeated elements and novel gene families across ecological guilds.</title>
        <authorList>
            <consortium name="Lawrence Berkeley National Laboratory"/>
            <person name="Harder C.B."/>
            <person name="Miyauchi S."/>
            <person name="Viragh M."/>
            <person name="Kuo A."/>
            <person name="Thoen E."/>
            <person name="Andreopoulos B."/>
            <person name="Lu D."/>
            <person name="Skrede I."/>
            <person name="Drula E."/>
            <person name="Henrissat B."/>
            <person name="Morin E."/>
            <person name="Kohler A."/>
            <person name="Barry K."/>
            <person name="LaButti K."/>
            <person name="Morin E."/>
            <person name="Salamov A."/>
            <person name="Lipzen A."/>
            <person name="Mereny Z."/>
            <person name="Hegedus B."/>
            <person name="Baldrian P."/>
            <person name="Stursova M."/>
            <person name="Weitz H."/>
            <person name="Taylor A."/>
            <person name="Grigoriev I.V."/>
            <person name="Nagy L.G."/>
            <person name="Martin F."/>
            <person name="Kauserud H."/>
        </authorList>
    </citation>
    <scope>NUCLEOTIDE SEQUENCE</scope>
    <source>
        <strain evidence="1">CBHHK002</strain>
    </source>
</reference>
<evidence type="ECO:0000313" key="1">
    <source>
        <dbReference type="EMBL" id="KAJ7310669.1"/>
    </source>
</evidence>
<sequence>QEHVQSAIPISTKINAAALPTAHGAYAGKIEDKKTEKRGRTRPRSLTELIARGFQLIKWNGYDAHPLVDIHGRIFAVLAGQPRKHEYHASVRAAYDIITAQGIAAGFPACMRKHRRGLFAAINVGLTYGKGCSFPSCIDNKHYDPIAQCLLADTDINRMANFASGVFAAWAPRLYQHYDINDRKLRQEHPELRRPFVGSIFSCPAFNFGPNVWTFKHRDITSGYVKSDLSRVSLTMGILALIGVRSMVSNQGFGCNHMSWLQPHELVATTLPYMDVSMVL</sequence>
<proteinExistence type="predicted"/>
<dbReference type="EMBL" id="JARIHO010000078">
    <property type="protein sequence ID" value="KAJ7310669.1"/>
    <property type="molecule type" value="Genomic_DNA"/>
</dbReference>
<evidence type="ECO:0000313" key="2">
    <source>
        <dbReference type="Proteomes" id="UP001218218"/>
    </source>
</evidence>
<gene>
    <name evidence="1" type="ORF">DFH08DRAFT_718672</name>
</gene>
<dbReference type="Proteomes" id="UP001218218">
    <property type="component" value="Unassembled WGS sequence"/>
</dbReference>
<organism evidence="1 2">
    <name type="scientific">Mycena albidolilacea</name>
    <dbReference type="NCBI Taxonomy" id="1033008"/>
    <lineage>
        <taxon>Eukaryota</taxon>
        <taxon>Fungi</taxon>
        <taxon>Dikarya</taxon>
        <taxon>Basidiomycota</taxon>
        <taxon>Agaricomycotina</taxon>
        <taxon>Agaricomycetes</taxon>
        <taxon>Agaricomycetidae</taxon>
        <taxon>Agaricales</taxon>
        <taxon>Marasmiineae</taxon>
        <taxon>Mycenaceae</taxon>
        <taxon>Mycena</taxon>
    </lineage>
</organism>
<comment type="caution">
    <text evidence="1">The sequence shown here is derived from an EMBL/GenBank/DDBJ whole genome shotgun (WGS) entry which is preliminary data.</text>
</comment>
<feature type="non-terminal residue" evidence="1">
    <location>
        <position position="280"/>
    </location>
</feature>
<dbReference type="AlphaFoldDB" id="A0AAD6Z759"/>
<name>A0AAD6Z759_9AGAR</name>
<protein>
    <submittedName>
        <fullName evidence="1">Uncharacterized protein</fullName>
    </submittedName>
</protein>